<dbReference type="EMBL" id="LJIJ01000280">
    <property type="protein sequence ID" value="ODM99458.1"/>
    <property type="molecule type" value="Genomic_DNA"/>
</dbReference>
<reference evidence="3 4" key="1">
    <citation type="journal article" date="2016" name="Genome Biol. Evol.">
        <title>Gene Family Evolution Reflects Adaptation to Soil Environmental Stressors in the Genome of the Collembolan Orchesella cincta.</title>
        <authorList>
            <person name="Faddeeva-Vakhrusheva A."/>
            <person name="Derks M.F."/>
            <person name="Anvar S.Y."/>
            <person name="Agamennone V."/>
            <person name="Suring W."/>
            <person name="Smit S."/>
            <person name="van Straalen N.M."/>
            <person name="Roelofs D."/>
        </authorList>
    </citation>
    <scope>NUCLEOTIDE SEQUENCE [LARGE SCALE GENOMIC DNA]</scope>
    <source>
        <tissue evidence="3">Mixed pool</tissue>
    </source>
</reference>
<name>A0A1D2N2H3_ORCCI</name>
<dbReference type="InterPro" id="IPR036116">
    <property type="entry name" value="FN3_sf"/>
</dbReference>
<accession>A0A1D2N2H3</accession>
<dbReference type="Gene3D" id="2.60.40.10">
    <property type="entry name" value="Immunoglobulins"/>
    <property type="match status" value="1"/>
</dbReference>
<evidence type="ECO:0000256" key="1">
    <source>
        <dbReference type="SAM" id="SignalP"/>
    </source>
</evidence>
<feature type="domain" description="Fibronectin type-III" evidence="2">
    <location>
        <begin position="1"/>
        <end position="98"/>
    </location>
</feature>
<dbReference type="PROSITE" id="PS50853">
    <property type="entry name" value="FN3"/>
    <property type="match status" value="1"/>
</dbReference>
<dbReference type="InterPro" id="IPR003961">
    <property type="entry name" value="FN3_dom"/>
</dbReference>
<protein>
    <submittedName>
        <fullName evidence="3">Roundabout 2</fullName>
    </submittedName>
</protein>
<feature type="chain" id="PRO_5008904928" evidence="1">
    <location>
        <begin position="18"/>
        <end position="180"/>
    </location>
</feature>
<dbReference type="Proteomes" id="UP000094527">
    <property type="component" value="Unassembled WGS sequence"/>
</dbReference>
<comment type="caution">
    <text evidence="3">The sequence shown here is derived from an EMBL/GenBank/DDBJ whole genome shotgun (WGS) entry which is preliminary data.</text>
</comment>
<proteinExistence type="predicted"/>
<keyword evidence="4" id="KW-1185">Reference proteome</keyword>
<dbReference type="SUPFAM" id="SSF49265">
    <property type="entry name" value="Fibronectin type III"/>
    <property type="match status" value="1"/>
</dbReference>
<evidence type="ECO:0000313" key="4">
    <source>
        <dbReference type="Proteomes" id="UP000094527"/>
    </source>
</evidence>
<dbReference type="AlphaFoldDB" id="A0A1D2N2H3"/>
<gene>
    <name evidence="3" type="ORF">Ocin01_07221</name>
</gene>
<dbReference type="CDD" id="cd00063">
    <property type="entry name" value="FN3"/>
    <property type="match status" value="1"/>
</dbReference>
<dbReference type="Pfam" id="PF00041">
    <property type="entry name" value="fn3"/>
    <property type="match status" value="1"/>
</dbReference>
<keyword evidence="1" id="KW-0732">Signal</keyword>
<evidence type="ECO:0000259" key="2">
    <source>
        <dbReference type="PROSITE" id="PS50853"/>
    </source>
</evidence>
<dbReference type="OrthoDB" id="428111at2759"/>
<dbReference type="STRING" id="48709.A0A1D2N2H3"/>
<organism evidence="3 4">
    <name type="scientific">Orchesella cincta</name>
    <name type="common">Springtail</name>
    <name type="synonym">Podura cincta</name>
    <dbReference type="NCBI Taxonomy" id="48709"/>
    <lineage>
        <taxon>Eukaryota</taxon>
        <taxon>Metazoa</taxon>
        <taxon>Ecdysozoa</taxon>
        <taxon>Arthropoda</taxon>
        <taxon>Hexapoda</taxon>
        <taxon>Collembola</taxon>
        <taxon>Entomobryomorpha</taxon>
        <taxon>Entomobryoidea</taxon>
        <taxon>Orchesellidae</taxon>
        <taxon>Orchesellinae</taxon>
        <taxon>Orchesella</taxon>
    </lineage>
</organism>
<evidence type="ECO:0000313" key="3">
    <source>
        <dbReference type="EMBL" id="ODM99458.1"/>
    </source>
</evidence>
<feature type="signal peptide" evidence="1">
    <location>
        <begin position="1"/>
        <end position="17"/>
    </location>
</feature>
<dbReference type="InterPro" id="IPR013783">
    <property type="entry name" value="Ig-like_fold"/>
</dbReference>
<sequence>MLEVVTTGLLLLPTLWELHLQATGVKNSNSITYKVEYYSADELRSEWLLGATDVPVEMFTLQYLKPNTEYIFFVRAVSPEGIVSGPSPLSDSATTHISTNNNRNNDDLEMARSQLSEGIVVLLKNAYPTSSTSIKIEWQMLLKSTLKESSYMLTSLIMEEKRNNNESNKIWWYGMLLPLT</sequence>